<dbReference type="Gene3D" id="1.25.10.10">
    <property type="entry name" value="Leucine-rich Repeat Variant"/>
    <property type="match status" value="1"/>
</dbReference>
<sequence>MSVVEDVVRVLNNAKLSSEPASKLAQLQRLRELLLQREPQLLDTFIDELALFQVDPHPSVRRWLADFAGAAAAARPSLPVLTGAAQALGGLAADDNASVLQLAAVACHPVLRLSLAMHAAQLAGADADSTWAAALDLLARATKLAGGAPPGAAGPHASGAAPGSVAARLAGIKLCESSALLLTSELAPLVVPVPGQYGPPMRTLPDAPAITQAAREAVAKLAELVAAPSAPQLPGPVLIGAVGALASLAQRRAALLQPALVPLLALASKGDVRAPSPGDGQDGVAASKGAALRAALARLLRLPADHLAPWRAQISQALAAMGAGAAADSAQRQLARLGACGQASSRASGARQRDASGLARLHSEGHEPRGPACLALSCVIQS</sequence>
<evidence type="ECO:0000313" key="2">
    <source>
        <dbReference type="EMBL" id="KIZ00970.1"/>
    </source>
</evidence>
<evidence type="ECO:0008006" key="4">
    <source>
        <dbReference type="Google" id="ProtNLM"/>
    </source>
</evidence>
<keyword evidence="3" id="KW-1185">Reference proteome</keyword>
<dbReference type="InterPro" id="IPR021850">
    <property type="entry name" value="Symplekin/Pta1"/>
</dbReference>
<dbReference type="GeneID" id="25739866"/>
<name>A0A0D2MCK4_9CHLO</name>
<dbReference type="PANTHER" id="PTHR15245">
    <property type="entry name" value="SYMPLEKIN-RELATED"/>
    <property type="match status" value="1"/>
</dbReference>
<evidence type="ECO:0000313" key="3">
    <source>
        <dbReference type="Proteomes" id="UP000054498"/>
    </source>
</evidence>
<evidence type="ECO:0000256" key="1">
    <source>
        <dbReference type="SAM" id="MobiDB-lite"/>
    </source>
</evidence>
<feature type="region of interest" description="Disordered" evidence="1">
    <location>
        <begin position="345"/>
        <end position="367"/>
    </location>
</feature>
<dbReference type="Proteomes" id="UP000054498">
    <property type="component" value="Unassembled WGS sequence"/>
</dbReference>
<proteinExistence type="predicted"/>
<gene>
    <name evidence="2" type="ORF">MNEG_6990</name>
</gene>
<protein>
    <recommendedName>
        <fullName evidence="4">Symplekin/Pta1 N-terminal domain-containing protein</fullName>
    </recommendedName>
</protein>
<accession>A0A0D2MCK4</accession>
<dbReference type="GO" id="GO:0005847">
    <property type="term" value="C:mRNA cleavage and polyadenylation specificity factor complex"/>
    <property type="evidence" value="ECO:0007669"/>
    <property type="project" value="TreeGrafter"/>
</dbReference>
<dbReference type="PANTHER" id="PTHR15245:SF20">
    <property type="entry name" value="SYMPLEKIN"/>
    <property type="match status" value="1"/>
</dbReference>
<dbReference type="KEGG" id="mng:MNEG_6990"/>
<reference evidence="2 3" key="1">
    <citation type="journal article" date="2013" name="BMC Genomics">
        <title>Reconstruction of the lipid metabolism for the microalga Monoraphidium neglectum from its genome sequence reveals characteristics suitable for biofuel production.</title>
        <authorList>
            <person name="Bogen C."/>
            <person name="Al-Dilaimi A."/>
            <person name="Albersmeier A."/>
            <person name="Wichmann J."/>
            <person name="Grundmann M."/>
            <person name="Rupp O."/>
            <person name="Lauersen K.J."/>
            <person name="Blifernez-Klassen O."/>
            <person name="Kalinowski J."/>
            <person name="Goesmann A."/>
            <person name="Mussgnug J.H."/>
            <person name="Kruse O."/>
        </authorList>
    </citation>
    <scope>NUCLEOTIDE SEQUENCE [LARGE SCALE GENOMIC DNA]</scope>
    <source>
        <strain evidence="2 3">SAG 48.87</strain>
    </source>
</reference>
<dbReference type="InterPro" id="IPR011989">
    <property type="entry name" value="ARM-like"/>
</dbReference>
<organism evidence="2 3">
    <name type="scientific">Monoraphidium neglectum</name>
    <dbReference type="NCBI Taxonomy" id="145388"/>
    <lineage>
        <taxon>Eukaryota</taxon>
        <taxon>Viridiplantae</taxon>
        <taxon>Chlorophyta</taxon>
        <taxon>core chlorophytes</taxon>
        <taxon>Chlorophyceae</taxon>
        <taxon>CS clade</taxon>
        <taxon>Sphaeropleales</taxon>
        <taxon>Selenastraceae</taxon>
        <taxon>Monoraphidium</taxon>
    </lineage>
</organism>
<dbReference type="RefSeq" id="XP_013899989.1">
    <property type="nucleotide sequence ID" value="XM_014044535.1"/>
</dbReference>
<dbReference type="EMBL" id="KK101415">
    <property type="protein sequence ID" value="KIZ00970.1"/>
    <property type="molecule type" value="Genomic_DNA"/>
</dbReference>
<dbReference type="STRING" id="145388.A0A0D2MCK4"/>
<dbReference type="AlphaFoldDB" id="A0A0D2MCK4"/>